<dbReference type="FunFam" id="1.25.40.10:FF:000348">
    <property type="entry name" value="Pentatricopeptide repeat-containing protein chloroplastic"/>
    <property type="match status" value="1"/>
</dbReference>
<dbReference type="GeneID" id="116195485"/>
<reference evidence="6" key="1">
    <citation type="journal article" date="2020" name="Plant Biotechnol. J.">
        <title>The pomegranate (Punica granatum L.) draft genome dissects genetic divergence between soft- and hard-seeded cultivars.</title>
        <authorList>
            <person name="Luo X."/>
            <person name="Li H."/>
            <person name="Wu Z."/>
            <person name="Yao W."/>
            <person name="Zhao P."/>
            <person name="Cao D."/>
            <person name="Yu H."/>
            <person name="Li K."/>
            <person name="Poudel K."/>
            <person name="Zhao D."/>
            <person name="Zhang F."/>
            <person name="Xia X."/>
            <person name="Chen L."/>
            <person name="Wang Q."/>
            <person name="Jing D."/>
            <person name="Cao S."/>
        </authorList>
    </citation>
    <scope>NUCLEOTIDE SEQUENCE [LARGE SCALE GENOMIC DNA]</scope>
    <source>
        <strain evidence="6">cv. Tunisia</strain>
    </source>
</reference>
<feature type="repeat" description="PPR" evidence="3">
    <location>
        <begin position="206"/>
        <end position="240"/>
    </location>
</feature>
<dbReference type="GO" id="GO:0009451">
    <property type="term" value="P:RNA modification"/>
    <property type="evidence" value="ECO:0007669"/>
    <property type="project" value="InterPro"/>
</dbReference>
<evidence type="ECO:0000256" key="2">
    <source>
        <dbReference type="ARBA" id="ARBA00022737"/>
    </source>
</evidence>
<dbReference type="InterPro" id="IPR046960">
    <property type="entry name" value="PPR_At4g14850-like_plant"/>
</dbReference>
<evidence type="ECO:0000313" key="7">
    <source>
        <dbReference type="RefSeq" id="XP_031380575.1"/>
    </source>
</evidence>
<dbReference type="GO" id="GO:0003723">
    <property type="term" value="F:RNA binding"/>
    <property type="evidence" value="ECO:0007669"/>
    <property type="project" value="InterPro"/>
</dbReference>
<feature type="domain" description="DYW" evidence="5">
    <location>
        <begin position="659"/>
        <end position="751"/>
    </location>
</feature>
<dbReference type="InterPro" id="IPR046848">
    <property type="entry name" value="E_motif"/>
</dbReference>
<dbReference type="InterPro" id="IPR011990">
    <property type="entry name" value="TPR-like_helical_dom_sf"/>
</dbReference>
<dbReference type="Proteomes" id="UP000515151">
    <property type="component" value="Chromosome 2"/>
</dbReference>
<protein>
    <submittedName>
        <fullName evidence="7">Pentatricopeptide repeat-containing protein At1g14470-like</fullName>
    </submittedName>
</protein>
<dbReference type="FunFam" id="1.25.40.10:FF:000333">
    <property type="entry name" value="Pentatricopeptide repeat-containing protein"/>
    <property type="match status" value="1"/>
</dbReference>
<dbReference type="Gene3D" id="1.25.40.10">
    <property type="entry name" value="Tetratricopeptide repeat domain"/>
    <property type="match status" value="5"/>
</dbReference>
<dbReference type="GO" id="GO:0008270">
    <property type="term" value="F:zinc ion binding"/>
    <property type="evidence" value="ECO:0007669"/>
    <property type="project" value="InterPro"/>
</dbReference>
<dbReference type="SUPFAM" id="SSF48452">
    <property type="entry name" value="TPR-like"/>
    <property type="match status" value="1"/>
</dbReference>
<dbReference type="Pfam" id="PF20431">
    <property type="entry name" value="E_motif"/>
    <property type="match status" value="1"/>
</dbReference>
<keyword evidence="6" id="KW-1185">Reference proteome</keyword>
<comment type="similarity">
    <text evidence="1">Belongs to the PPR family. PCMP-H subfamily.</text>
</comment>
<evidence type="ECO:0000256" key="4">
    <source>
        <dbReference type="SAM" id="MobiDB-lite"/>
    </source>
</evidence>
<evidence type="ECO:0000256" key="3">
    <source>
        <dbReference type="PROSITE-ProRule" id="PRU00708"/>
    </source>
</evidence>
<dbReference type="InterPro" id="IPR032867">
    <property type="entry name" value="DYW_dom"/>
</dbReference>
<feature type="repeat" description="PPR" evidence="3">
    <location>
        <begin position="449"/>
        <end position="483"/>
    </location>
</feature>
<dbReference type="NCBIfam" id="TIGR00756">
    <property type="entry name" value="PPR"/>
    <property type="match status" value="7"/>
</dbReference>
<dbReference type="PROSITE" id="PS51375">
    <property type="entry name" value="PPR"/>
    <property type="match status" value="7"/>
</dbReference>
<accession>A0A6P8CC63</accession>
<name>A0A6P8CC63_PUNGR</name>
<dbReference type="InterPro" id="IPR002885">
    <property type="entry name" value="PPR_rpt"/>
</dbReference>
<feature type="region of interest" description="Disordered" evidence="4">
    <location>
        <begin position="45"/>
        <end position="69"/>
    </location>
</feature>
<dbReference type="FunFam" id="1.25.40.10:FF:000184">
    <property type="entry name" value="Pentatricopeptide repeat-containing protein, chloroplastic"/>
    <property type="match status" value="1"/>
</dbReference>
<dbReference type="Pfam" id="PF01535">
    <property type="entry name" value="PPR"/>
    <property type="match status" value="6"/>
</dbReference>
<evidence type="ECO:0000259" key="5">
    <source>
        <dbReference type="Pfam" id="PF14432"/>
    </source>
</evidence>
<dbReference type="PANTHER" id="PTHR47926:SF373">
    <property type="entry name" value="TETRATRICOPEPTIDE-LIKE HELICAL DOMAIN SUPERFAMILY, DYW DOMAIN-CONTAINING PROTEIN"/>
    <property type="match status" value="1"/>
</dbReference>
<sequence length="751" mass="83423">MSHLGNGALTISHKKIAQLRHLARLHAHHRWFYLLPALCTSRHAASASSSGPPHGPASPSSASTRAPTATSFTCSVGSGSDASSYLTLMKSASSRVGTQVHAHAVKLGLDRDAYLRNAVMTSYAKAGPVGDARRIFDEMPEKRIPADWNSMISGYWKWGFGERARELFDTMPCRNVITWTAMVAGCAKTGDLDSARKYFDKMPRRNVVSWNAMLSGYAQNGLHDEALKLFDGMASSGFQPDDTTLVAVISSCAARGDASLAASLIERLGFNQGCPGSNFFVKTALLDMYAKCGSIAKARQIFDELRDGRSTVTWNAMISAYCKEGDLVSARELFDTMPLPERDVVSWNTMISGYAQNGQSALAIQLFRQMTASNVGVFLKPNEVTISSVLSACGHLGAMESGNWVVNFVNDNRIELGISGYNSLIFMYSRCGRMDDARRVFYKEMGTKDVVSYNTLITGLAAHGHGWEALQLLSEMKARGFKPNHVTYTGILTACSHAGLLREGREVFESIRDPMVDHYACMVDLLGRVGELERAELLIQKMPMEPHAGVYGSFLNACRIQRRVDLGETAARKLFELEPNHSGNYVLLSNLYASVGRWGDVHRVRELMREKGVKKATAWSCVEHKGRIHEFVMGDRYHERSDEIYEVLGKLETRMRRAGYMVDESCALRDVGEEEKEESVRVHSERLAICYALLVSEVGTVIQVVKNLRVCPDCHAAIKLISKLERRKIIVRDNNRFHHFVEGKCSCNDHW</sequence>
<keyword evidence="2" id="KW-0677">Repeat</keyword>
<evidence type="ECO:0000313" key="6">
    <source>
        <dbReference type="Proteomes" id="UP000515151"/>
    </source>
</evidence>
<dbReference type="OrthoDB" id="185373at2759"/>
<feature type="repeat" description="PPR" evidence="3">
    <location>
        <begin position="417"/>
        <end position="448"/>
    </location>
</feature>
<evidence type="ECO:0000256" key="1">
    <source>
        <dbReference type="ARBA" id="ARBA00006643"/>
    </source>
</evidence>
<gene>
    <name evidence="7" type="primary">LOC116195485</name>
</gene>
<dbReference type="PANTHER" id="PTHR47926">
    <property type="entry name" value="PENTATRICOPEPTIDE REPEAT-CONTAINING PROTEIN"/>
    <property type="match status" value="1"/>
</dbReference>
<dbReference type="Pfam" id="PF14432">
    <property type="entry name" value="DYW_deaminase"/>
    <property type="match status" value="1"/>
</dbReference>
<reference evidence="7" key="2">
    <citation type="submission" date="2025-08" db="UniProtKB">
        <authorList>
            <consortium name="RefSeq"/>
        </authorList>
    </citation>
    <scope>IDENTIFICATION</scope>
    <source>
        <tissue evidence="7">Leaf</tissue>
    </source>
</reference>
<dbReference type="RefSeq" id="XP_031380575.1">
    <property type="nucleotide sequence ID" value="XM_031524715.1"/>
</dbReference>
<dbReference type="AlphaFoldDB" id="A0A6P8CC63"/>
<organism evidence="6 7">
    <name type="scientific">Punica granatum</name>
    <name type="common">Pomegranate</name>
    <dbReference type="NCBI Taxonomy" id="22663"/>
    <lineage>
        <taxon>Eukaryota</taxon>
        <taxon>Viridiplantae</taxon>
        <taxon>Streptophyta</taxon>
        <taxon>Embryophyta</taxon>
        <taxon>Tracheophyta</taxon>
        <taxon>Spermatophyta</taxon>
        <taxon>Magnoliopsida</taxon>
        <taxon>eudicotyledons</taxon>
        <taxon>Gunneridae</taxon>
        <taxon>Pentapetalae</taxon>
        <taxon>rosids</taxon>
        <taxon>malvids</taxon>
        <taxon>Myrtales</taxon>
        <taxon>Lythraceae</taxon>
        <taxon>Punica</taxon>
    </lineage>
</organism>
<feature type="repeat" description="PPR" evidence="3">
    <location>
        <begin position="310"/>
        <end position="340"/>
    </location>
</feature>
<feature type="repeat" description="PPR" evidence="3">
    <location>
        <begin position="343"/>
        <end position="377"/>
    </location>
</feature>
<dbReference type="Pfam" id="PF13041">
    <property type="entry name" value="PPR_2"/>
    <property type="match status" value="3"/>
</dbReference>
<proteinExistence type="inferred from homology"/>
<feature type="repeat" description="PPR" evidence="3">
    <location>
        <begin position="112"/>
        <end position="146"/>
    </location>
</feature>
<feature type="repeat" description="PPR" evidence="3">
    <location>
        <begin position="175"/>
        <end position="205"/>
    </location>
</feature>